<dbReference type="RefSeq" id="WP_408176570.1">
    <property type="nucleotide sequence ID" value="NZ_JAQQEZ010000005.1"/>
</dbReference>
<dbReference type="PIRSF" id="PIRSF029288">
    <property type="entry name" value="SciE_ImpE"/>
    <property type="match status" value="1"/>
</dbReference>
<dbReference type="InterPro" id="IPR011990">
    <property type="entry name" value="TPR-like_helical_dom_sf"/>
</dbReference>
<dbReference type="Pfam" id="PF07024">
    <property type="entry name" value="ImpE"/>
    <property type="match status" value="1"/>
</dbReference>
<proteinExistence type="predicted"/>
<keyword evidence="2" id="KW-1185">Reference proteome</keyword>
<protein>
    <submittedName>
        <fullName evidence="1">Type VI secretion system accessory protein TagJ</fullName>
    </submittedName>
</protein>
<accession>A0ABW9AKJ1</accession>
<evidence type="ECO:0000313" key="1">
    <source>
        <dbReference type="EMBL" id="MFM0001117.1"/>
    </source>
</evidence>
<reference evidence="1 2" key="1">
    <citation type="journal article" date="2024" name="Chem. Sci.">
        <title>Discovery of megapolipeptins by genome mining of a Burkholderiales bacteria collection.</title>
        <authorList>
            <person name="Paulo B.S."/>
            <person name="Recchia M.J.J."/>
            <person name="Lee S."/>
            <person name="Fergusson C.H."/>
            <person name="Romanowski S.B."/>
            <person name="Hernandez A."/>
            <person name="Krull N."/>
            <person name="Liu D.Y."/>
            <person name="Cavanagh H."/>
            <person name="Bos A."/>
            <person name="Gray C.A."/>
            <person name="Murphy B.T."/>
            <person name="Linington R.G."/>
            <person name="Eustaquio A.S."/>
        </authorList>
    </citation>
    <scope>NUCLEOTIDE SEQUENCE [LARGE SCALE GENOMIC DNA]</scope>
    <source>
        <strain evidence="1 2">RL17-350-BIC-A</strain>
    </source>
</reference>
<dbReference type="Gene3D" id="1.25.40.10">
    <property type="entry name" value="Tetratricopeptide repeat domain"/>
    <property type="match status" value="1"/>
</dbReference>
<gene>
    <name evidence="1" type="ORF">PQR57_08825</name>
</gene>
<comment type="caution">
    <text evidence="1">The sequence shown here is derived from an EMBL/GenBank/DDBJ whole genome shotgun (WGS) entry which is preliminary data.</text>
</comment>
<dbReference type="InterPro" id="IPR009211">
    <property type="entry name" value="TagJ"/>
</dbReference>
<dbReference type="Proteomes" id="UP001629230">
    <property type="component" value="Unassembled WGS sequence"/>
</dbReference>
<dbReference type="EMBL" id="JAQQEZ010000005">
    <property type="protein sequence ID" value="MFM0001117.1"/>
    <property type="molecule type" value="Genomic_DNA"/>
</dbReference>
<dbReference type="SUPFAM" id="SSF144059">
    <property type="entry name" value="ImpE-like"/>
    <property type="match status" value="1"/>
</dbReference>
<sequence length="290" mass="31835">MTAQLSRINPTTDHGMPLDERIAAAEMQIRTRPAAAEFRWALFQLLCVTGHWERAIGQLQVFAQLCPEQTQAVQVYRDLIRAELWRAKVIAGRERPGFVFDAPSWVEGLIEALRLSAAGQIDAADQARYAALDRAPLVAGQAPHFAFDWIGDSDSRFGPVCEVVMAGRYRWLPFSDLAAWKVERPATLLDLVWAPCTWTLLDGTTVCGFAPARYPGAEDVQGDSGERDAIRLGRKTVWRESGATSVIAHGRKTWTTSAGDLSLFELAGCEFSNGASKRGSNQQGGSNEQA</sequence>
<organism evidence="1 2">
    <name type="scientific">Paraburkholderia dipogonis</name>
    <dbReference type="NCBI Taxonomy" id="1211383"/>
    <lineage>
        <taxon>Bacteria</taxon>
        <taxon>Pseudomonadati</taxon>
        <taxon>Pseudomonadota</taxon>
        <taxon>Betaproteobacteria</taxon>
        <taxon>Burkholderiales</taxon>
        <taxon>Burkholderiaceae</taxon>
        <taxon>Paraburkholderia</taxon>
    </lineage>
</organism>
<evidence type="ECO:0000313" key="2">
    <source>
        <dbReference type="Proteomes" id="UP001629230"/>
    </source>
</evidence>
<name>A0ABW9AKJ1_9BURK</name>